<evidence type="ECO:0000259" key="6">
    <source>
        <dbReference type="Pfam" id="PF25967"/>
    </source>
</evidence>
<dbReference type="Gene3D" id="2.40.30.170">
    <property type="match status" value="1"/>
</dbReference>
<comment type="similarity">
    <text evidence="2">Belongs to the membrane fusion protein (MFP) (TC 8.A.1) family.</text>
</comment>
<accession>A0ABU9H7T9</accession>
<evidence type="ECO:0000259" key="3">
    <source>
        <dbReference type="Pfam" id="PF25876"/>
    </source>
</evidence>
<feature type="domain" description="Multidrug resistance protein MdtA-like barrel-sandwich hybrid" evidence="4">
    <location>
        <begin position="62"/>
        <end position="201"/>
    </location>
</feature>
<dbReference type="InterPro" id="IPR058625">
    <property type="entry name" value="MdtA-like_BSH"/>
</dbReference>
<dbReference type="InterPro" id="IPR058627">
    <property type="entry name" value="MdtA-like_C"/>
</dbReference>
<reference evidence="7 8" key="1">
    <citation type="submission" date="2024-02" db="EMBL/GenBank/DDBJ databases">
        <title>Bacteria isolated from the canopy kelp, Nereocystis luetkeana.</title>
        <authorList>
            <person name="Pfister C.A."/>
            <person name="Younker I.T."/>
            <person name="Light S.H."/>
        </authorList>
    </citation>
    <scope>NUCLEOTIDE SEQUENCE [LARGE SCALE GENOMIC DNA]</scope>
    <source>
        <strain evidence="7 8">TI.2.07</strain>
    </source>
</reference>
<dbReference type="Gene3D" id="2.40.50.100">
    <property type="match status" value="1"/>
</dbReference>
<organism evidence="7 8">
    <name type="scientific">Psychromonas arctica</name>
    <dbReference type="NCBI Taxonomy" id="168275"/>
    <lineage>
        <taxon>Bacteria</taxon>
        <taxon>Pseudomonadati</taxon>
        <taxon>Pseudomonadota</taxon>
        <taxon>Gammaproteobacteria</taxon>
        <taxon>Alteromonadales</taxon>
        <taxon>Psychromonadaceae</taxon>
        <taxon>Psychromonas</taxon>
    </lineage>
</organism>
<comment type="caution">
    <text evidence="7">The sequence shown here is derived from an EMBL/GenBank/DDBJ whole genome shotgun (WGS) entry which is preliminary data.</text>
</comment>
<dbReference type="InterPro" id="IPR058626">
    <property type="entry name" value="MdtA-like_b-barrel"/>
</dbReference>
<evidence type="ECO:0000313" key="8">
    <source>
        <dbReference type="Proteomes" id="UP001366060"/>
    </source>
</evidence>
<dbReference type="Proteomes" id="UP001366060">
    <property type="component" value="Unassembled WGS sequence"/>
</dbReference>
<dbReference type="InterPro" id="IPR058624">
    <property type="entry name" value="MdtA-like_HH"/>
</dbReference>
<evidence type="ECO:0000313" key="7">
    <source>
        <dbReference type="EMBL" id="MEL0657681.1"/>
    </source>
</evidence>
<evidence type="ECO:0000256" key="2">
    <source>
        <dbReference type="ARBA" id="ARBA00009477"/>
    </source>
</evidence>
<dbReference type="Pfam" id="PF25967">
    <property type="entry name" value="RND-MFP_C"/>
    <property type="match status" value="1"/>
</dbReference>
<dbReference type="Pfam" id="PF25876">
    <property type="entry name" value="HH_MFP_RND"/>
    <property type="match status" value="1"/>
</dbReference>
<dbReference type="PANTHER" id="PTHR30158:SF3">
    <property type="entry name" value="MULTIDRUG EFFLUX PUMP SUBUNIT ACRA-RELATED"/>
    <property type="match status" value="1"/>
</dbReference>
<dbReference type="InterPro" id="IPR006143">
    <property type="entry name" value="RND_pump_MFP"/>
</dbReference>
<dbReference type="EMBL" id="JBAKBA010000001">
    <property type="protein sequence ID" value="MEL0657681.1"/>
    <property type="molecule type" value="Genomic_DNA"/>
</dbReference>
<name>A0ABU9H7T9_9GAMM</name>
<keyword evidence="8" id="KW-1185">Reference proteome</keyword>
<dbReference type="Gene3D" id="1.10.287.470">
    <property type="entry name" value="Helix hairpin bin"/>
    <property type="match status" value="1"/>
</dbReference>
<feature type="domain" description="Multidrug resistance protein MdtA-like alpha-helical hairpin" evidence="3">
    <location>
        <begin position="104"/>
        <end position="172"/>
    </location>
</feature>
<dbReference type="RefSeq" id="WP_341626444.1">
    <property type="nucleotide sequence ID" value="NZ_JBAKBA010000001.1"/>
</dbReference>
<dbReference type="PROSITE" id="PS51257">
    <property type="entry name" value="PROKAR_LIPOPROTEIN"/>
    <property type="match status" value="1"/>
</dbReference>
<gene>
    <name evidence="7" type="ORF">V6255_00910</name>
</gene>
<dbReference type="PANTHER" id="PTHR30158">
    <property type="entry name" value="ACRA/E-RELATED COMPONENT OF DRUG EFFLUX TRANSPORTER"/>
    <property type="match status" value="1"/>
</dbReference>
<proteinExistence type="inferred from homology"/>
<evidence type="ECO:0000256" key="1">
    <source>
        <dbReference type="ARBA" id="ARBA00004519"/>
    </source>
</evidence>
<comment type="subcellular location">
    <subcellularLocation>
        <location evidence="1">Cell inner membrane</location>
        <topology evidence="1">Lipid-anchor</topology>
    </subcellularLocation>
</comment>
<evidence type="ECO:0000259" key="5">
    <source>
        <dbReference type="Pfam" id="PF25944"/>
    </source>
</evidence>
<dbReference type="Pfam" id="PF25944">
    <property type="entry name" value="Beta-barrel_RND"/>
    <property type="match status" value="1"/>
</dbReference>
<dbReference type="Gene3D" id="2.40.420.20">
    <property type="match status" value="1"/>
</dbReference>
<dbReference type="NCBIfam" id="TIGR01730">
    <property type="entry name" value="RND_mfp"/>
    <property type="match status" value="1"/>
</dbReference>
<protein>
    <submittedName>
        <fullName evidence="7">Efflux RND transporter periplasmic adaptor subunit</fullName>
    </submittedName>
</protein>
<dbReference type="SUPFAM" id="SSF111369">
    <property type="entry name" value="HlyD-like secretion proteins"/>
    <property type="match status" value="1"/>
</dbReference>
<sequence>MFTLKSSKGLLTFIFTFFLLGCGEQGNMKPRAMGPIHVDTITATNTSLRLSTELPGRISAFNEAEVRPQVGGIIKKRLFKEGSYVEAGDVLYQIDPVTYQASVNSSKAQLQKSISDQQATQKSFDRYSELLKKKLTSQQNYDDAYSDNQQALASVAIYQAELDNANVQLSYTKIKAPISGIIGLSQVSEGALVTAEQSSYLAEIIQSDQVYVDMAQSSVSLYALQKEFQIGLKDDQEKPIIPVKILLEDGSEYEHTGHLEFADAQVNDLTGSVTLRALIPNPRHTLLPGMFVRANVSSPEEREYIVLPQSLVIRSQSGAPYAYVVNDKNIVEKKNLTLGSEVNNGWVVKKGLVVGDRVVTNNFAKVKENIEVVIDSEDDIAKEQPQPASIDL</sequence>
<dbReference type="Pfam" id="PF25917">
    <property type="entry name" value="BSH_RND"/>
    <property type="match status" value="1"/>
</dbReference>
<feature type="domain" description="Multidrug resistance protein MdtA-like C-terminal permuted SH3" evidence="6">
    <location>
        <begin position="305"/>
        <end position="362"/>
    </location>
</feature>
<feature type="domain" description="Multidrug resistance protein MdtA-like beta-barrel" evidence="5">
    <location>
        <begin position="210"/>
        <end position="296"/>
    </location>
</feature>
<evidence type="ECO:0000259" key="4">
    <source>
        <dbReference type="Pfam" id="PF25917"/>
    </source>
</evidence>